<evidence type="ECO:0000256" key="11">
    <source>
        <dbReference type="ARBA" id="ARBA00047364"/>
    </source>
</evidence>
<dbReference type="Proteomes" id="UP001432027">
    <property type="component" value="Unassembled WGS sequence"/>
</dbReference>
<keyword evidence="8 12" id="KW-0648">Protein biosynthesis</keyword>
<keyword evidence="4" id="KW-0963">Cytoplasm</keyword>
<dbReference type="InterPro" id="IPR015413">
    <property type="entry name" value="Methionyl/Leucyl_tRNA_Synth"/>
</dbReference>
<evidence type="ECO:0000256" key="8">
    <source>
        <dbReference type="ARBA" id="ARBA00022917"/>
    </source>
</evidence>
<dbReference type="NCBIfam" id="TIGR00398">
    <property type="entry name" value="metG"/>
    <property type="match status" value="1"/>
</dbReference>
<organism evidence="14 15">
    <name type="scientific">Pristionchus entomophagus</name>
    <dbReference type="NCBI Taxonomy" id="358040"/>
    <lineage>
        <taxon>Eukaryota</taxon>
        <taxon>Metazoa</taxon>
        <taxon>Ecdysozoa</taxon>
        <taxon>Nematoda</taxon>
        <taxon>Chromadorea</taxon>
        <taxon>Rhabditida</taxon>
        <taxon>Rhabditina</taxon>
        <taxon>Diplogasteromorpha</taxon>
        <taxon>Diplogasteroidea</taxon>
        <taxon>Neodiplogasteridae</taxon>
        <taxon>Pristionchus</taxon>
    </lineage>
</organism>
<evidence type="ECO:0000256" key="1">
    <source>
        <dbReference type="ARBA" id="ARBA00004496"/>
    </source>
</evidence>
<keyword evidence="6 12" id="KW-0547">Nucleotide-binding</keyword>
<comment type="catalytic activity">
    <reaction evidence="11">
        <text>tRNA(Met) + L-methionine + ATP = L-methionyl-tRNA(Met) + AMP + diphosphate</text>
        <dbReference type="Rhea" id="RHEA:13481"/>
        <dbReference type="Rhea" id="RHEA-COMP:9667"/>
        <dbReference type="Rhea" id="RHEA-COMP:9698"/>
        <dbReference type="ChEBI" id="CHEBI:30616"/>
        <dbReference type="ChEBI" id="CHEBI:33019"/>
        <dbReference type="ChEBI" id="CHEBI:57844"/>
        <dbReference type="ChEBI" id="CHEBI:78442"/>
        <dbReference type="ChEBI" id="CHEBI:78530"/>
        <dbReference type="ChEBI" id="CHEBI:456215"/>
        <dbReference type="EC" id="6.1.1.10"/>
    </reaction>
</comment>
<dbReference type="EMBL" id="BTSX01000002">
    <property type="protein sequence ID" value="GMS82915.1"/>
    <property type="molecule type" value="Genomic_DNA"/>
</dbReference>
<accession>A0AAV5SK83</accession>
<name>A0AAV5SK83_9BILA</name>
<dbReference type="AlphaFoldDB" id="A0AAV5SK83"/>
<protein>
    <recommendedName>
        <fullName evidence="3">Methionine--tRNA ligase, cytoplasmic</fullName>
        <ecNumber evidence="2">6.1.1.10</ecNumber>
    </recommendedName>
    <alternativeName>
        <fullName evidence="10">Methionyl-tRNA synthetase</fullName>
    </alternativeName>
</protein>
<gene>
    <name evidence="14" type="ORF">PENTCL1PPCAC_5090</name>
</gene>
<dbReference type="PRINTS" id="PR01041">
    <property type="entry name" value="TRNASYNTHMET"/>
</dbReference>
<dbReference type="Pfam" id="PF09334">
    <property type="entry name" value="tRNA-synt_1g"/>
    <property type="match status" value="1"/>
</dbReference>
<dbReference type="InterPro" id="IPR014758">
    <property type="entry name" value="Met-tRNA_synth"/>
</dbReference>
<dbReference type="InterPro" id="IPR033911">
    <property type="entry name" value="MetRS_core"/>
</dbReference>
<dbReference type="PANTHER" id="PTHR45765:SF1">
    <property type="entry name" value="METHIONINE--TRNA LIGASE, CYTOPLASMIC"/>
    <property type="match status" value="1"/>
</dbReference>
<evidence type="ECO:0000256" key="7">
    <source>
        <dbReference type="ARBA" id="ARBA00022840"/>
    </source>
</evidence>
<dbReference type="InterPro" id="IPR014729">
    <property type="entry name" value="Rossmann-like_a/b/a_fold"/>
</dbReference>
<dbReference type="Gene3D" id="3.40.50.620">
    <property type="entry name" value="HUPs"/>
    <property type="match status" value="1"/>
</dbReference>
<evidence type="ECO:0000256" key="2">
    <source>
        <dbReference type="ARBA" id="ARBA00012838"/>
    </source>
</evidence>
<comment type="similarity">
    <text evidence="12">Belongs to the class-I aminoacyl-tRNA synthetase family.</text>
</comment>
<keyword evidence="15" id="KW-1185">Reference proteome</keyword>
<evidence type="ECO:0000256" key="12">
    <source>
        <dbReference type="RuleBase" id="RU363039"/>
    </source>
</evidence>
<dbReference type="InterPro" id="IPR029038">
    <property type="entry name" value="MetRS_Zn"/>
</dbReference>
<dbReference type="EC" id="6.1.1.10" evidence="2"/>
<dbReference type="SUPFAM" id="SSF52374">
    <property type="entry name" value="Nucleotidylyl transferase"/>
    <property type="match status" value="1"/>
</dbReference>
<dbReference type="PANTHER" id="PTHR45765">
    <property type="entry name" value="METHIONINE--TRNA LIGASE"/>
    <property type="match status" value="1"/>
</dbReference>
<keyword evidence="9 12" id="KW-0030">Aminoacyl-tRNA synthetase</keyword>
<dbReference type="SUPFAM" id="SSF57770">
    <property type="entry name" value="Methionyl-tRNA synthetase (MetRS), Zn-domain"/>
    <property type="match status" value="1"/>
</dbReference>
<evidence type="ECO:0000256" key="9">
    <source>
        <dbReference type="ARBA" id="ARBA00023146"/>
    </source>
</evidence>
<feature type="non-terminal residue" evidence="14">
    <location>
        <position position="1"/>
    </location>
</feature>
<evidence type="ECO:0000256" key="10">
    <source>
        <dbReference type="ARBA" id="ARBA00030904"/>
    </source>
</evidence>
<evidence type="ECO:0000256" key="4">
    <source>
        <dbReference type="ARBA" id="ARBA00022490"/>
    </source>
</evidence>
<feature type="domain" description="Methionyl/Leucyl tRNA synthetase" evidence="13">
    <location>
        <begin position="2"/>
        <end position="313"/>
    </location>
</feature>
<dbReference type="FunFam" id="2.20.28.20:FF:000001">
    <property type="entry name" value="Methionine--tRNA ligase"/>
    <property type="match status" value="1"/>
</dbReference>
<evidence type="ECO:0000256" key="6">
    <source>
        <dbReference type="ARBA" id="ARBA00022741"/>
    </source>
</evidence>
<evidence type="ECO:0000259" key="13">
    <source>
        <dbReference type="Pfam" id="PF09334"/>
    </source>
</evidence>
<dbReference type="GO" id="GO:0005524">
    <property type="term" value="F:ATP binding"/>
    <property type="evidence" value="ECO:0007669"/>
    <property type="project" value="UniProtKB-KW"/>
</dbReference>
<dbReference type="GO" id="GO:0005829">
    <property type="term" value="C:cytosol"/>
    <property type="evidence" value="ECO:0007669"/>
    <property type="project" value="TreeGrafter"/>
</dbReference>
<dbReference type="GO" id="GO:0004825">
    <property type="term" value="F:methionine-tRNA ligase activity"/>
    <property type="evidence" value="ECO:0007669"/>
    <property type="project" value="UniProtKB-EC"/>
</dbReference>
<dbReference type="Gene3D" id="2.20.28.20">
    <property type="entry name" value="Methionyl-tRNA synthetase, Zn-domain"/>
    <property type="match status" value="1"/>
</dbReference>
<keyword evidence="5 12" id="KW-0436">Ligase</keyword>
<keyword evidence="7 12" id="KW-0067">ATP-binding</keyword>
<evidence type="ECO:0000256" key="3">
    <source>
        <dbReference type="ARBA" id="ARBA00018335"/>
    </source>
</evidence>
<sequence>YNTLYVCGTDEYGTATETKALQQGLTPKQVCDKYHAFHKEVYEWFNIDFDHFGRTTTEHQTEIMQDIFKKIADNGYTTTQTVDQLHCDKCSKFLADRFVTGICPLCGYDDARGDQCDACGKLVNAVELQDPKCHICKQTPVVKQSSHIFLELDKLQEKVSAYLEEQLSRDNHWSANVISIVKGWIKGGLEKRCITRNLKWGTPVPVDGFENKVFYVWFDAPIGYLSITKELVGDAWTDWWKNPNDVELYQFIGKDNVAFYGVMFPCTQLAADDRYTIVSHLCATEYLNYGDAKFSKSRGTGVFGDMAKGTGIDADL</sequence>
<proteinExistence type="inferred from homology"/>
<reference evidence="14" key="1">
    <citation type="submission" date="2023-10" db="EMBL/GenBank/DDBJ databases">
        <title>Genome assembly of Pristionchus species.</title>
        <authorList>
            <person name="Yoshida K."/>
            <person name="Sommer R.J."/>
        </authorList>
    </citation>
    <scope>NUCLEOTIDE SEQUENCE</scope>
    <source>
        <strain evidence="14">RS0144</strain>
    </source>
</reference>
<comment type="subcellular location">
    <subcellularLocation>
        <location evidence="1">Cytoplasm</location>
    </subcellularLocation>
</comment>
<dbReference type="GO" id="GO:0006431">
    <property type="term" value="P:methionyl-tRNA aminoacylation"/>
    <property type="evidence" value="ECO:0007669"/>
    <property type="project" value="InterPro"/>
</dbReference>
<evidence type="ECO:0000256" key="5">
    <source>
        <dbReference type="ARBA" id="ARBA00022598"/>
    </source>
</evidence>
<evidence type="ECO:0000313" key="14">
    <source>
        <dbReference type="EMBL" id="GMS82915.1"/>
    </source>
</evidence>
<dbReference type="GO" id="GO:0017101">
    <property type="term" value="C:aminoacyl-tRNA synthetase multienzyme complex"/>
    <property type="evidence" value="ECO:0007669"/>
    <property type="project" value="TreeGrafter"/>
</dbReference>
<evidence type="ECO:0000313" key="15">
    <source>
        <dbReference type="Proteomes" id="UP001432027"/>
    </source>
</evidence>
<dbReference type="InterPro" id="IPR023458">
    <property type="entry name" value="Met-tRNA_ligase_1"/>
</dbReference>
<comment type="caution">
    <text evidence="14">The sequence shown here is derived from an EMBL/GenBank/DDBJ whole genome shotgun (WGS) entry which is preliminary data.</text>
</comment>